<evidence type="ECO:0000313" key="8">
    <source>
        <dbReference type="EMBL" id="CEG60619.1"/>
    </source>
</evidence>
<protein>
    <recommendedName>
        <fullName evidence="2">carbonic anhydrase</fullName>
        <ecNumber evidence="2">4.2.1.1</ecNumber>
    </recommendedName>
</protein>
<evidence type="ECO:0000313" key="9">
    <source>
        <dbReference type="EMBL" id="SCX83531.1"/>
    </source>
</evidence>
<dbReference type="InterPro" id="IPR045066">
    <property type="entry name" value="Beta_CA_cladeB"/>
</dbReference>
<dbReference type="GO" id="GO:0004089">
    <property type="term" value="F:carbonate dehydratase activity"/>
    <property type="evidence" value="ECO:0007669"/>
    <property type="project" value="UniProtKB-EC"/>
</dbReference>
<dbReference type="STRING" id="451.B6N58_08975"/>
<comment type="cofactor">
    <cofactor evidence="7">
        <name>Zn(2+)</name>
        <dbReference type="ChEBI" id="CHEBI:29105"/>
    </cofactor>
    <text evidence="7">Binds 1 zinc ion per subunit.</text>
</comment>
<dbReference type="Proteomes" id="UP000182998">
    <property type="component" value="Unassembled WGS sequence"/>
</dbReference>
<dbReference type="Gene3D" id="3.40.1050.10">
    <property type="entry name" value="Carbonic anhydrase"/>
    <property type="match status" value="1"/>
</dbReference>
<dbReference type="SMART" id="SM00947">
    <property type="entry name" value="Pro_CA"/>
    <property type="match status" value="1"/>
</dbReference>
<evidence type="ECO:0000256" key="1">
    <source>
        <dbReference type="ARBA" id="ARBA00006217"/>
    </source>
</evidence>
<dbReference type="PATRIC" id="fig|451.8.peg.1682"/>
<feature type="binding site" evidence="7">
    <location>
        <position position="42"/>
    </location>
    <ligand>
        <name>Zn(2+)</name>
        <dbReference type="ChEBI" id="CHEBI:29105"/>
    </ligand>
</feature>
<dbReference type="InterPro" id="IPR001765">
    <property type="entry name" value="Carbonic_anhydrase"/>
</dbReference>
<keyword evidence="11" id="KW-1185">Reference proteome</keyword>
<keyword evidence="4 7" id="KW-0862">Zinc</keyword>
<dbReference type="EMBL" id="LN614830">
    <property type="protein sequence ID" value="CEG60619.1"/>
    <property type="molecule type" value="Genomic_DNA"/>
</dbReference>
<reference evidence="9 11" key="3">
    <citation type="submission" date="2016-10" db="EMBL/GenBank/DDBJ databases">
        <authorList>
            <person name="Varghese N."/>
            <person name="Submissions S."/>
        </authorList>
    </citation>
    <scope>NUCLEOTIDE SEQUENCE [LARGE SCALE GENOMIC DNA]</scope>
    <source>
        <strain evidence="9 11">ATCC 33218</strain>
    </source>
</reference>
<evidence type="ECO:0000256" key="5">
    <source>
        <dbReference type="ARBA" id="ARBA00023239"/>
    </source>
</evidence>
<dbReference type="OrthoDB" id="9797527at2"/>
<dbReference type="HOGENOM" id="CLU_794087_0_0_6"/>
<name>A0A098GDR5_LEGMI</name>
<evidence type="ECO:0000313" key="11">
    <source>
        <dbReference type="Proteomes" id="UP000182998"/>
    </source>
</evidence>
<dbReference type="GO" id="GO:0008270">
    <property type="term" value="F:zinc ion binding"/>
    <property type="evidence" value="ECO:0007669"/>
    <property type="project" value="InterPro"/>
</dbReference>
<feature type="binding site" evidence="7">
    <location>
        <position position="100"/>
    </location>
    <ligand>
        <name>Zn(2+)</name>
        <dbReference type="ChEBI" id="CHEBI:29105"/>
    </ligand>
</feature>
<evidence type="ECO:0000313" key="10">
    <source>
        <dbReference type="Proteomes" id="UP000032414"/>
    </source>
</evidence>
<organism evidence="8 10">
    <name type="scientific">Legionella micdadei</name>
    <name type="common">Tatlockia micdadei</name>
    <dbReference type="NCBI Taxonomy" id="451"/>
    <lineage>
        <taxon>Bacteria</taxon>
        <taxon>Pseudomonadati</taxon>
        <taxon>Pseudomonadota</taxon>
        <taxon>Gammaproteobacteria</taxon>
        <taxon>Legionellales</taxon>
        <taxon>Legionellaceae</taxon>
        <taxon>Legionella</taxon>
    </lineage>
</organism>
<dbReference type="EC" id="4.2.1.1" evidence="2"/>
<keyword evidence="3 7" id="KW-0479">Metal-binding</keyword>
<reference evidence="10" key="2">
    <citation type="submission" date="2014-09" db="EMBL/GenBank/DDBJ databases">
        <authorList>
            <person name="Gomez-Valero L."/>
        </authorList>
    </citation>
    <scope>NUCLEOTIDE SEQUENCE [LARGE SCALE GENOMIC DNA]</scope>
    <source>
        <strain evidence="10">ATCC33218</strain>
    </source>
</reference>
<keyword evidence="5 8" id="KW-0456">Lyase</keyword>
<dbReference type="PANTHER" id="PTHR11002">
    <property type="entry name" value="CARBONIC ANHYDRASE"/>
    <property type="match status" value="1"/>
</dbReference>
<gene>
    <name evidence="8" type="ORF">LMI_1312</name>
    <name evidence="9" type="ORF">SAMN02982997_00200</name>
</gene>
<dbReference type="InterPro" id="IPR036874">
    <property type="entry name" value="Carbonic_anhydrase_sf"/>
</dbReference>
<feature type="binding site" evidence="7">
    <location>
        <position position="40"/>
    </location>
    <ligand>
        <name>Zn(2+)</name>
        <dbReference type="ChEBI" id="CHEBI:29105"/>
    </ligand>
</feature>
<sequence>MLIKLILGVRKFNQEKFKDMQGIFEMLSRGQYPDILFITCADSRVVPSLFTHSAPGDMFVMRNVGNIVPPHTATAVPSEAVAIEYALKVLKVKNIIVCGHSNCGAMDGLITPGLDKHLPVTASWLSHSSPVLAKLAENHEDINLEAVIKQNILVQMEHLKTYRIIAEKIAAGELSIHGWFYKFETGEIFVYQETQQNFINMEQALNFAIEGRRDQIVKQIANGYLAQFTQPKTSDEFRKAMRLFSSLKFDLSAIWDDLRPMISEKLWAEVGELFSGPSAKEFQDLIDSGKKITLRDLKDFQKELQSSVGYHQFCAQHTLFAQSLSGSDYAERNLNQFKCKL</sequence>
<dbReference type="PROSITE" id="PS00705">
    <property type="entry name" value="PROK_CO2_ANHYDRASE_2"/>
    <property type="match status" value="1"/>
</dbReference>
<accession>A0A098GDR5</accession>
<evidence type="ECO:0000256" key="2">
    <source>
        <dbReference type="ARBA" id="ARBA00012925"/>
    </source>
</evidence>
<dbReference type="GO" id="GO:0015976">
    <property type="term" value="P:carbon utilization"/>
    <property type="evidence" value="ECO:0007669"/>
    <property type="project" value="InterPro"/>
</dbReference>
<dbReference type="AlphaFoldDB" id="A0A098GDR5"/>
<dbReference type="RefSeq" id="WP_045099007.1">
    <property type="nucleotide sequence ID" value="NZ_CP020614.1"/>
</dbReference>
<dbReference type="EMBL" id="FMVN01000001">
    <property type="protein sequence ID" value="SCX83531.1"/>
    <property type="molecule type" value="Genomic_DNA"/>
</dbReference>
<dbReference type="PROSITE" id="PS00704">
    <property type="entry name" value="PROK_CO2_ANHYDRASE_1"/>
    <property type="match status" value="1"/>
</dbReference>
<comment type="catalytic activity">
    <reaction evidence="6">
        <text>hydrogencarbonate + H(+) = CO2 + H2O</text>
        <dbReference type="Rhea" id="RHEA:10748"/>
        <dbReference type="ChEBI" id="CHEBI:15377"/>
        <dbReference type="ChEBI" id="CHEBI:15378"/>
        <dbReference type="ChEBI" id="CHEBI:16526"/>
        <dbReference type="ChEBI" id="CHEBI:17544"/>
        <dbReference type="EC" id="4.2.1.1"/>
    </reaction>
</comment>
<evidence type="ECO:0000256" key="6">
    <source>
        <dbReference type="ARBA" id="ARBA00048348"/>
    </source>
</evidence>
<evidence type="ECO:0000256" key="7">
    <source>
        <dbReference type="PIRSR" id="PIRSR601765-1"/>
    </source>
</evidence>
<dbReference type="KEGG" id="tmc:LMI_1312"/>
<dbReference type="SUPFAM" id="SSF53056">
    <property type="entry name" value="beta-carbonic anhydrase, cab"/>
    <property type="match status" value="1"/>
</dbReference>
<dbReference type="Pfam" id="PF00484">
    <property type="entry name" value="Pro_CA"/>
    <property type="match status" value="1"/>
</dbReference>
<dbReference type="Proteomes" id="UP000032414">
    <property type="component" value="Chromosome I"/>
</dbReference>
<dbReference type="CDD" id="cd00884">
    <property type="entry name" value="beta_CA_cladeB"/>
    <property type="match status" value="1"/>
</dbReference>
<dbReference type="InterPro" id="IPR015892">
    <property type="entry name" value="Carbonic_anhydrase_CS"/>
</dbReference>
<evidence type="ECO:0000256" key="4">
    <source>
        <dbReference type="ARBA" id="ARBA00022833"/>
    </source>
</evidence>
<dbReference type="PANTHER" id="PTHR11002:SF76">
    <property type="entry name" value="CARBONIC ANHYDRASE"/>
    <property type="match status" value="1"/>
</dbReference>
<reference evidence="8" key="1">
    <citation type="submission" date="2014-09" db="EMBL/GenBank/DDBJ databases">
        <authorList>
            <person name="GOMEZ-VALERO Laura"/>
        </authorList>
    </citation>
    <scope>NUCLEOTIDE SEQUENCE</scope>
    <source>
        <strain evidence="8">ATCC33218</strain>
    </source>
</reference>
<evidence type="ECO:0000256" key="3">
    <source>
        <dbReference type="ARBA" id="ARBA00022723"/>
    </source>
</evidence>
<feature type="binding site" evidence="7">
    <location>
        <position position="103"/>
    </location>
    <ligand>
        <name>Zn(2+)</name>
        <dbReference type="ChEBI" id="CHEBI:29105"/>
    </ligand>
</feature>
<proteinExistence type="inferred from homology"/>
<comment type="similarity">
    <text evidence="1">Belongs to the beta-class carbonic anhydrase family.</text>
</comment>